<feature type="domain" description="DUF4708" evidence="1">
    <location>
        <begin position="7"/>
        <end position="179"/>
    </location>
</feature>
<dbReference type="PANTHER" id="PTHR28495">
    <property type="entry name" value="HYPOTHETICAL PROTEIN LOC100359752"/>
    <property type="match status" value="1"/>
</dbReference>
<dbReference type="Pfam" id="PF15813">
    <property type="entry name" value="DUF4708"/>
    <property type="match status" value="2"/>
</dbReference>
<reference evidence="2 3" key="1">
    <citation type="submission" date="2015-09" db="EMBL/GenBank/DDBJ databases">
        <title>Trachymyrmex zeteki WGS genome.</title>
        <authorList>
            <person name="Nygaard S."/>
            <person name="Hu H."/>
            <person name="Boomsma J."/>
            <person name="Zhang G."/>
        </authorList>
    </citation>
    <scope>NUCLEOTIDE SEQUENCE [LARGE SCALE GENOMIC DNA]</scope>
    <source>
        <strain evidence="2">Tzet28-1</strain>
        <tissue evidence="2">Whole body</tissue>
    </source>
</reference>
<proteinExistence type="predicted"/>
<evidence type="ECO:0000313" key="2">
    <source>
        <dbReference type="EMBL" id="KYQ46687.1"/>
    </source>
</evidence>
<keyword evidence="3" id="KW-1185">Reference proteome</keyword>
<dbReference type="Proteomes" id="UP000075809">
    <property type="component" value="Unassembled WGS sequence"/>
</dbReference>
<evidence type="ECO:0000259" key="1">
    <source>
        <dbReference type="Pfam" id="PF15813"/>
    </source>
</evidence>
<dbReference type="EMBL" id="KQ983206">
    <property type="protein sequence ID" value="KYQ46687.1"/>
    <property type="molecule type" value="Genomic_DNA"/>
</dbReference>
<evidence type="ECO:0000313" key="3">
    <source>
        <dbReference type="Proteomes" id="UP000075809"/>
    </source>
</evidence>
<dbReference type="InterPro" id="IPR031643">
    <property type="entry name" value="DUF4708"/>
</dbReference>
<protein>
    <recommendedName>
        <fullName evidence="1">DUF4708 domain-containing protein</fullName>
    </recommendedName>
</protein>
<feature type="domain" description="DUF4708" evidence="1">
    <location>
        <begin position="191"/>
        <end position="271"/>
    </location>
</feature>
<dbReference type="STRING" id="64791.A0A151WFS1"/>
<sequence length="443" mass="50583">MVSTVKIFNVTIPPKDGLCCMICKIMNSENDPLVVHSNYCRNKLKCGQFLQETPQAMAAPITNRKLLELGNSLYVIVAKDFLESYTFRDHCHALNIQMVDLLDPFPNYVYKMCLLYTVEYRLAPQWNKVGLYLVEGRDFLSSTGNVNAVTLNIKDIRDNSAQFHVEALNLKIPFLRLNTVHPLQHDLQPPVRVLPSLKMATVLTISKEIKKKHLFKNYEDMRAYWKNMYGYILPDHKEGLLFYNIEFFYFKSCVYLYPETCLTSGPLKILPPTMDPISRIYKFAGDLRGRVTKLCGHQLDVCPENTYQAGILAFTPRVDTLSTRDTGYGIRSRRFSNEMLSRTFDSCDIPTKRSRLSLPGINSFTCKTEVADFDFGIGSTRSTSNFDKFLKTADNIATILCDADSIMASTSIAEKNEKKSHYFKQEETKPENNALVVNIHANL</sequence>
<dbReference type="PANTHER" id="PTHR28495:SF1">
    <property type="entry name" value="GENE, 17266-RELATED"/>
    <property type="match status" value="1"/>
</dbReference>
<name>A0A151WFS1_9HYME</name>
<accession>A0A151WFS1</accession>
<dbReference type="AlphaFoldDB" id="A0A151WFS1"/>
<organism evidence="2 3">
    <name type="scientific">Mycetomoellerius zeteki</name>
    <dbReference type="NCBI Taxonomy" id="64791"/>
    <lineage>
        <taxon>Eukaryota</taxon>
        <taxon>Metazoa</taxon>
        <taxon>Ecdysozoa</taxon>
        <taxon>Arthropoda</taxon>
        <taxon>Hexapoda</taxon>
        <taxon>Insecta</taxon>
        <taxon>Pterygota</taxon>
        <taxon>Neoptera</taxon>
        <taxon>Endopterygota</taxon>
        <taxon>Hymenoptera</taxon>
        <taxon>Apocrita</taxon>
        <taxon>Aculeata</taxon>
        <taxon>Formicoidea</taxon>
        <taxon>Formicidae</taxon>
        <taxon>Myrmicinae</taxon>
        <taxon>Mycetomoellerius</taxon>
    </lineage>
</organism>
<gene>
    <name evidence="2" type="ORF">ALC60_14318</name>
</gene>